<keyword evidence="3" id="KW-1185">Reference proteome</keyword>
<comment type="caution">
    <text evidence="2">The sequence shown here is derived from an EMBL/GenBank/DDBJ whole genome shotgun (WGS) entry which is preliminary data.</text>
</comment>
<feature type="region of interest" description="Disordered" evidence="1">
    <location>
        <begin position="60"/>
        <end position="82"/>
    </location>
</feature>
<evidence type="ECO:0000313" key="3">
    <source>
        <dbReference type="Proteomes" id="UP000299102"/>
    </source>
</evidence>
<name>A0A4C1TZU8_EUMVA</name>
<evidence type="ECO:0000256" key="1">
    <source>
        <dbReference type="SAM" id="MobiDB-lite"/>
    </source>
</evidence>
<dbReference type="Proteomes" id="UP000299102">
    <property type="component" value="Unassembled WGS sequence"/>
</dbReference>
<gene>
    <name evidence="2" type="ORF">EVAR_102143_1</name>
</gene>
<reference evidence="2 3" key="1">
    <citation type="journal article" date="2019" name="Commun. Biol.">
        <title>The bagworm genome reveals a unique fibroin gene that provides high tensile strength.</title>
        <authorList>
            <person name="Kono N."/>
            <person name="Nakamura H."/>
            <person name="Ohtoshi R."/>
            <person name="Tomita M."/>
            <person name="Numata K."/>
            <person name="Arakawa K."/>
        </authorList>
    </citation>
    <scope>NUCLEOTIDE SEQUENCE [LARGE SCALE GENOMIC DNA]</scope>
</reference>
<proteinExistence type="predicted"/>
<dbReference type="EMBL" id="BGZK01000109">
    <property type="protein sequence ID" value="GBP19595.1"/>
    <property type="molecule type" value="Genomic_DNA"/>
</dbReference>
<dbReference type="AlphaFoldDB" id="A0A4C1TZU8"/>
<evidence type="ECO:0000313" key="2">
    <source>
        <dbReference type="EMBL" id="GBP19595.1"/>
    </source>
</evidence>
<organism evidence="2 3">
    <name type="scientific">Eumeta variegata</name>
    <name type="common">Bagworm moth</name>
    <name type="synonym">Eumeta japonica</name>
    <dbReference type="NCBI Taxonomy" id="151549"/>
    <lineage>
        <taxon>Eukaryota</taxon>
        <taxon>Metazoa</taxon>
        <taxon>Ecdysozoa</taxon>
        <taxon>Arthropoda</taxon>
        <taxon>Hexapoda</taxon>
        <taxon>Insecta</taxon>
        <taxon>Pterygota</taxon>
        <taxon>Neoptera</taxon>
        <taxon>Endopterygota</taxon>
        <taxon>Lepidoptera</taxon>
        <taxon>Glossata</taxon>
        <taxon>Ditrysia</taxon>
        <taxon>Tineoidea</taxon>
        <taxon>Psychidae</taxon>
        <taxon>Oiketicinae</taxon>
        <taxon>Eumeta</taxon>
    </lineage>
</organism>
<accession>A0A4C1TZU8</accession>
<protein>
    <submittedName>
        <fullName evidence="2">Uncharacterized protein</fullName>
    </submittedName>
</protein>
<sequence>MRGARVEPGHFRAVTKLAYFCDFCIVQAHERGLRRWCLFREPACLTGSIAGSRQTCRNGDPDGVRISRGSAESARGRTHTRGLSLAAEARADAGTCRARPPPDRPLFVLIQRVHKHILCETS</sequence>